<dbReference type="RefSeq" id="WP_233395483.1">
    <property type="nucleotide sequence ID" value="NZ_JAJTWT010000025.1"/>
</dbReference>
<feature type="chain" id="PRO_5045207540" evidence="3">
    <location>
        <begin position="22"/>
        <end position="912"/>
    </location>
</feature>
<feature type="signal peptide" evidence="3">
    <location>
        <begin position="1"/>
        <end position="21"/>
    </location>
</feature>
<dbReference type="Gene3D" id="3.30.830.10">
    <property type="entry name" value="Metalloenzyme, LuxS/M16 peptidase-like"/>
    <property type="match status" value="3"/>
</dbReference>
<evidence type="ECO:0000259" key="5">
    <source>
        <dbReference type="Pfam" id="PF05193"/>
    </source>
</evidence>
<feature type="domain" description="Peptidase M16 N-terminal" evidence="4">
    <location>
        <begin position="53"/>
        <end position="190"/>
    </location>
</feature>
<evidence type="ECO:0000259" key="4">
    <source>
        <dbReference type="Pfam" id="PF00675"/>
    </source>
</evidence>
<accession>A0ABS8XIT1</accession>
<dbReference type="EMBL" id="JAJTWT010000025">
    <property type="protein sequence ID" value="MCE4540767.1"/>
    <property type="molecule type" value="Genomic_DNA"/>
</dbReference>
<feature type="compositionally biased region" description="Polar residues" evidence="2">
    <location>
        <begin position="443"/>
        <end position="454"/>
    </location>
</feature>
<dbReference type="SUPFAM" id="SSF63411">
    <property type="entry name" value="LuxS/MPP-like metallohydrolase"/>
    <property type="match status" value="3"/>
</dbReference>
<dbReference type="Pfam" id="PF05193">
    <property type="entry name" value="Peptidase_M16_C"/>
    <property type="match status" value="2"/>
</dbReference>
<dbReference type="InterPro" id="IPR011765">
    <property type="entry name" value="Pept_M16_N"/>
</dbReference>
<feature type="domain" description="Peptidase M16 C-terminal" evidence="5">
    <location>
        <begin position="734"/>
        <end position="832"/>
    </location>
</feature>
<keyword evidence="7" id="KW-1185">Reference proteome</keyword>
<comment type="similarity">
    <text evidence="1">Belongs to the peptidase M16 family.</text>
</comment>
<dbReference type="InterPro" id="IPR011249">
    <property type="entry name" value="Metalloenz_LuxS/M16"/>
</dbReference>
<sequence length="912" mass="98276">MTIAKLFATAFVCFKAAAAIAGCDALQTPVAAINGVTEYRLENGLQVILYPASDDPRTTVNVVYHVGSKDDPRMGSGTAHLLEHMMFRRTETHPQVGRELVMHDMQYNGITWVDGTSYFENFRSNEDNLKWAIGLEADRMHSLVIDAATLEVEKRVVINELQAVRQDPVFLVLTKARKAIYPNHPYGNSSVGSDQDVLAVSKEALEAFYRAHYRPASATLIVAGGFDAASALKSICENFGGIHDPKEIERESDNDLRGAPVAAVVTMETSPPSAGVIVRIGPRLSNSYQVASLVAPLYALDEQSPLQRILVGKRIASSVKAFADGFKDDGYIFFFAQANEGVSAEELKTHLLSAIGTSPDQLISTDDVRRLKVARDELFKGSLEHASTVDLALLDWLVAGDWRQYFSYERAIRESELSSLLIAARTTLGDVEAKSANTVAEQIASQAPGTTQPSKAIALGTGDGQPKGRTVTRAKPALELPVILKRARYSKDSGPNIAVLDAPNDQGTVSIAVRTLCRDIPSKMRWQASPVLQRLLLYALETPEGASLKSLIDASHGRMRFSADDQGVLLAFQLPASEVEEGLRRLAGLAAFDALAHPRTAQMLMARLTEVRLQRPDPRSMAIAAMHGTHPMRSAMVADEVLSDEVEAVQKLSPLTLATVWRGCFDSAFTGIAVVGDSKGLDTAIVRRALATWPERQPLGPSADHGAGGLATGAAAATINVPGGAYGFALVRNEFKSAEGTYSTPALTVANYLIGGTPAAYLPERLRNSLGISYSVASFFSRDQIAGGGVFGIFATFNNEELSNFRGALVSEIAGIRRKGFTTVEVREAIQSVVRERHAMLENELLIAATLAGMSSSGISPAEILAEEKKLLALNAAEVNEAARFLLDEKKLRFVFSGDFNRAAATAKKSSD</sequence>
<dbReference type="Proteomes" id="UP001201463">
    <property type="component" value="Unassembled WGS sequence"/>
</dbReference>
<name>A0ABS8XIT1_9BURK</name>
<evidence type="ECO:0000313" key="6">
    <source>
        <dbReference type="EMBL" id="MCE4540767.1"/>
    </source>
</evidence>
<keyword evidence="3" id="KW-0732">Signal</keyword>
<feature type="domain" description="Peptidase M16 C-terminal" evidence="5">
    <location>
        <begin position="200"/>
        <end position="371"/>
    </location>
</feature>
<evidence type="ECO:0000313" key="7">
    <source>
        <dbReference type="Proteomes" id="UP001201463"/>
    </source>
</evidence>
<gene>
    <name evidence="6" type="ORF">LXT12_26410</name>
</gene>
<dbReference type="InterPro" id="IPR050361">
    <property type="entry name" value="MPP/UQCRC_Complex"/>
</dbReference>
<dbReference type="InterPro" id="IPR007863">
    <property type="entry name" value="Peptidase_M16_C"/>
</dbReference>
<comment type="caution">
    <text evidence="6">The sequence shown here is derived from an EMBL/GenBank/DDBJ whole genome shotgun (WGS) entry which is preliminary data.</text>
</comment>
<evidence type="ECO:0000256" key="1">
    <source>
        <dbReference type="ARBA" id="ARBA00007261"/>
    </source>
</evidence>
<proteinExistence type="inferred from homology"/>
<dbReference type="Pfam" id="PF00675">
    <property type="entry name" value="Peptidase_M16"/>
    <property type="match status" value="1"/>
</dbReference>
<evidence type="ECO:0000256" key="3">
    <source>
        <dbReference type="SAM" id="SignalP"/>
    </source>
</evidence>
<feature type="region of interest" description="Disordered" evidence="2">
    <location>
        <begin position="443"/>
        <end position="470"/>
    </location>
</feature>
<dbReference type="PANTHER" id="PTHR11851:SF49">
    <property type="entry name" value="MITOCHONDRIAL-PROCESSING PEPTIDASE SUBUNIT ALPHA"/>
    <property type="match status" value="1"/>
</dbReference>
<dbReference type="PANTHER" id="PTHR11851">
    <property type="entry name" value="METALLOPROTEASE"/>
    <property type="match status" value="1"/>
</dbReference>
<protein>
    <submittedName>
        <fullName evidence="6">Insulinase family protein</fullName>
    </submittedName>
</protein>
<organism evidence="6 7">
    <name type="scientific">Pelomonas caseinilytica</name>
    <dbReference type="NCBI Taxonomy" id="2906763"/>
    <lineage>
        <taxon>Bacteria</taxon>
        <taxon>Pseudomonadati</taxon>
        <taxon>Pseudomonadota</taxon>
        <taxon>Betaproteobacteria</taxon>
        <taxon>Burkholderiales</taxon>
        <taxon>Sphaerotilaceae</taxon>
        <taxon>Roseateles</taxon>
    </lineage>
</organism>
<evidence type="ECO:0000256" key="2">
    <source>
        <dbReference type="SAM" id="MobiDB-lite"/>
    </source>
</evidence>
<reference evidence="6 7" key="1">
    <citation type="submission" date="2021-12" db="EMBL/GenBank/DDBJ databases">
        <title>Genome seq of p7.</title>
        <authorList>
            <person name="Seo T."/>
        </authorList>
    </citation>
    <scope>NUCLEOTIDE SEQUENCE [LARGE SCALE GENOMIC DNA]</scope>
    <source>
        <strain evidence="6 7">P7</strain>
    </source>
</reference>